<dbReference type="PRINTS" id="PR01011">
    <property type="entry name" value="GLUTPROXDASE"/>
</dbReference>
<dbReference type="AlphaFoldDB" id="A0A9N8VRF0"/>
<dbReference type="PROSITE" id="PS00763">
    <property type="entry name" value="GLUTATHIONE_PEROXID_2"/>
    <property type="match status" value="1"/>
</dbReference>
<evidence type="ECO:0000256" key="4">
    <source>
        <dbReference type="ARBA" id="ARBA00049091"/>
    </source>
</evidence>
<comment type="catalytic activity">
    <reaction evidence="4">
        <text>a hydroperoxide + [thioredoxin]-dithiol = an alcohol + [thioredoxin]-disulfide + H2O</text>
        <dbReference type="Rhea" id="RHEA:62620"/>
        <dbReference type="Rhea" id="RHEA-COMP:10698"/>
        <dbReference type="Rhea" id="RHEA-COMP:10700"/>
        <dbReference type="ChEBI" id="CHEBI:15377"/>
        <dbReference type="ChEBI" id="CHEBI:29950"/>
        <dbReference type="ChEBI" id="CHEBI:30879"/>
        <dbReference type="ChEBI" id="CHEBI:35924"/>
        <dbReference type="ChEBI" id="CHEBI:50058"/>
        <dbReference type="EC" id="1.11.1.24"/>
    </reaction>
</comment>
<dbReference type="PROSITE" id="PS51355">
    <property type="entry name" value="GLUTATHIONE_PEROXID_3"/>
    <property type="match status" value="1"/>
</dbReference>
<dbReference type="PANTHER" id="PTHR11592">
    <property type="entry name" value="GLUTATHIONE PEROXIDASE"/>
    <property type="match status" value="1"/>
</dbReference>
<keyword evidence="2 6" id="KW-0575">Peroxidase</keyword>
<keyword evidence="3 6" id="KW-0560">Oxidoreductase</keyword>
<dbReference type="InterPro" id="IPR029759">
    <property type="entry name" value="GPX_AS"/>
</dbReference>
<comment type="similarity">
    <text evidence="1 6">Belongs to the glutathione peroxidase family.</text>
</comment>
<evidence type="ECO:0000256" key="2">
    <source>
        <dbReference type="ARBA" id="ARBA00022559"/>
    </source>
</evidence>
<name>A0A9N8VRF0_9GLOM</name>
<dbReference type="EMBL" id="CAJVPV010000577">
    <property type="protein sequence ID" value="CAG8463733.1"/>
    <property type="molecule type" value="Genomic_DNA"/>
</dbReference>
<reference evidence="7" key="1">
    <citation type="submission" date="2021-06" db="EMBL/GenBank/DDBJ databases">
        <authorList>
            <person name="Kallberg Y."/>
            <person name="Tangrot J."/>
            <person name="Rosling A."/>
        </authorList>
    </citation>
    <scope>NUCLEOTIDE SEQUENCE</scope>
    <source>
        <strain evidence="7">CL551</strain>
    </source>
</reference>
<comment type="caution">
    <text evidence="7">The sequence shown here is derived from an EMBL/GenBank/DDBJ whole genome shotgun (WGS) entry which is preliminary data.</text>
</comment>
<evidence type="ECO:0000313" key="7">
    <source>
        <dbReference type="EMBL" id="CAG8463733.1"/>
    </source>
</evidence>
<dbReference type="InterPro" id="IPR000889">
    <property type="entry name" value="Glutathione_peroxidase"/>
</dbReference>
<dbReference type="OrthoDB" id="446890at2759"/>
<feature type="active site" evidence="5">
    <location>
        <position position="35"/>
    </location>
</feature>
<evidence type="ECO:0000256" key="6">
    <source>
        <dbReference type="RuleBase" id="RU000499"/>
    </source>
</evidence>
<dbReference type="Proteomes" id="UP000789342">
    <property type="component" value="Unassembled WGS sequence"/>
</dbReference>
<evidence type="ECO:0000313" key="8">
    <source>
        <dbReference type="Proteomes" id="UP000789342"/>
    </source>
</evidence>
<dbReference type="CDD" id="cd00340">
    <property type="entry name" value="GSH_Peroxidase"/>
    <property type="match status" value="1"/>
</dbReference>
<protein>
    <recommendedName>
        <fullName evidence="6">Glutathione peroxidase</fullName>
    </recommendedName>
</protein>
<proteinExistence type="inferred from homology"/>
<dbReference type="InterPro" id="IPR036249">
    <property type="entry name" value="Thioredoxin-like_sf"/>
</dbReference>
<organism evidence="7 8">
    <name type="scientific">Acaulospora morrowiae</name>
    <dbReference type="NCBI Taxonomy" id="94023"/>
    <lineage>
        <taxon>Eukaryota</taxon>
        <taxon>Fungi</taxon>
        <taxon>Fungi incertae sedis</taxon>
        <taxon>Mucoromycota</taxon>
        <taxon>Glomeromycotina</taxon>
        <taxon>Glomeromycetes</taxon>
        <taxon>Diversisporales</taxon>
        <taxon>Acaulosporaceae</taxon>
        <taxon>Acaulospora</taxon>
    </lineage>
</organism>
<evidence type="ECO:0000256" key="1">
    <source>
        <dbReference type="ARBA" id="ARBA00006926"/>
    </source>
</evidence>
<keyword evidence="8" id="KW-1185">Reference proteome</keyword>
<dbReference type="PROSITE" id="PS00460">
    <property type="entry name" value="GLUTATHIONE_PEROXID_1"/>
    <property type="match status" value="1"/>
</dbReference>
<gene>
    <name evidence="7" type="ORF">AMORRO_LOCUS1526</name>
</gene>
<dbReference type="SUPFAM" id="SSF52833">
    <property type="entry name" value="Thioredoxin-like"/>
    <property type="match status" value="1"/>
</dbReference>
<dbReference type="PIRSF" id="PIRSF000303">
    <property type="entry name" value="Glutathion_perox"/>
    <property type="match status" value="1"/>
</dbReference>
<dbReference type="Gene3D" id="3.40.30.10">
    <property type="entry name" value="Glutaredoxin"/>
    <property type="match status" value="1"/>
</dbReference>
<dbReference type="GO" id="GO:0140824">
    <property type="term" value="F:thioredoxin-dependent peroxiredoxin activity"/>
    <property type="evidence" value="ECO:0007669"/>
    <property type="project" value="UniProtKB-EC"/>
</dbReference>
<dbReference type="GO" id="GO:0034599">
    <property type="term" value="P:cellular response to oxidative stress"/>
    <property type="evidence" value="ECO:0007669"/>
    <property type="project" value="TreeGrafter"/>
</dbReference>
<dbReference type="PANTHER" id="PTHR11592:SF78">
    <property type="entry name" value="GLUTATHIONE PEROXIDASE"/>
    <property type="match status" value="1"/>
</dbReference>
<evidence type="ECO:0000256" key="3">
    <source>
        <dbReference type="ARBA" id="ARBA00023002"/>
    </source>
</evidence>
<dbReference type="Pfam" id="PF00255">
    <property type="entry name" value="GSHPx"/>
    <property type="match status" value="1"/>
</dbReference>
<evidence type="ECO:0000256" key="5">
    <source>
        <dbReference type="PIRSR" id="PIRSR000303-1"/>
    </source>
</evidence>
<dbReference type="InterPro" id="IPR029760">
    <property type="entry name" value="GPX_CS"/>
</dbReference>
<accession>A0A9N8VRF0</accession>
<sequence length="173" mass="19887">MTFYDIEVLNIEKEPVKLSQYKGKILLIVNVASKCGFTSQYNNLGSLQEKYSKKNLVVLGFPCNQFGSQEPGTEQEIKSFACEYTKRSEPPFPLFAKVEVNGENASDLYKFLKDSDIKRVNKNKIPEENESAKFEIKWNFEKFLVVDGKVIHRYHSNELPDENNPNDPLIKAL</sequence>